<keyword evidence="4 5" id="KW-0067">ATP-binding</keyword>
<gene>
    <name evidence="9" type="ORF">J2S55_005445</name>
</gene>
<keyword evidence="1" id="KW-0808">Transferase</keyword>
<feature type="domain" description="Protein kinase" evidence="8">
    <location>
        <begin position="10"/>
        <end position="262"/>
    </location>
</feature>
<evidence type="ECO:0000256" key="2">
    <source>
        <dbReference type="ARBA" id="ARBA00022741"/>
    </source>
</evidence>
<dbReference type="CDD" id="cd14014">
    <property type="entry name" value="STKc_PknB_like"/>
    <property type="match status" value="1"/>
</dbReference>
<keyword evidence="3" id="KW-0418">Kinase</keyword>
<evidence type="ECO:0000256" key="7">
    <source>
        <dbReference type="SAM" id="Phobius"/>
    </source>
</evidence>
<dbReference type="RefSeq" id="WP_306866447.1">
    <property type="nucleotide sequence ID" value="NZ_JAUSRB010000002.1"/>
</dbReference>
<dbReference type="PANTHER" id="PTHR43289:SF34">
    <property type="entry name" value="SERINE_THREONINE-PROTEIN KINASE YBDM-RELATED"/>
    <property type="match status" value="1"/>
</dbReference>
<dbReference type="EMBL" id="JAUSRB010000002">
    <property type="protein sequence ID" value="MDP9866179.1"/>
    <property type="molecule type" value="Genomic_DNA"/>
</dbReference>
<dbReference type="Pfam" id="PF00069">
    <property type="entry name" value="Pkinase"/>
    <property type="match status" value="1"/>
</dbReference>
<keyword evidence="7" id="KW-0472">Membrane</keyword>
<dbReference type="PROSITE" id="PS50011">
    <property type="entry name" value="PROTEIN_KINASE_DOM"/>
    <property type="match status" value="1"/>
</dbReference>
<dbReference type="InterPro" id="IPR011009">
    <property type="entry name" value="Kinase-like_dom_sf"/>
</dbReference>
<keyword evidence="2 5" id="KW-0547">Nucleotide-binding</keyword>
<dbReference type="Proteomes" id="UP001230426">
    <property type="component" value="Unassembled WGS sequence"/>
</dbReference>
<feature type="transmembrane region" description="Helical" evidence="7">
    <location>
        <begin position="490"/>
        <end position="517"/>
    </location>
</feature>
<sequence length="590" mass="60665">MGRLGRVGPYTLVERLGRGGMGEVYLATSRRGENVALKMLHDVVDADSEARIRLEREVRALRRVESPYVARVVDADLACERPYMVMEHIEGETLFDRVRRGGPLKGAALISLAQGLATALSIIHAAGVVHRDLKPANVLVNAGDEPVLIDFGIAQVLDATRLTLTGTFLGTPSYAAPELFVDEPVGEPADVHAWAATVAFAATGRPTFGRGTVEAQMYAILNGQADLAGIPAALLPLIRAALHREAAKRPTAALLAARLARLARAVSPEPAPAAARPAGEKAAPATSRRPEARTRSGAKTEEPPRGGRPAVRTGEADRGARPAAAGEASPRGGRSAALTGEPSRGARPAAGADGSARPAAGGDGTSRGGRPAAPAGEPSRAARPASGGTGGKPARGTPKGRQVDGAPASEAMGAGRAGPLPTGSAALILLAVLAVPCVVATVIWPLATFAVTGFFAVLARAIWAGHWAVKKRKSARVRGLLRVVSFPLTFTMSLLTALAWPGLPAAGLAGLALWLVLGASLPPEWWLRPAPVAVAGIVFGVVCGGIIGREVERISAEIPELRKEGLRALAVLGGFVALCAAAVRGIALLV</sequence>
<feature type="transmembrane region" description="Helical" evidence="7">
    <location>
        <begin position="425"/>
        <end position="444"/>
    </location>
</feature>
<feature type="compositionally biased region" description="Low complexity" evidence="6">
    <location>
        <begin position="342"/>
        <end position="360"/>
    </location>
</feature>
<dbReference type="InterPro" id="IPR008271">
    <property type="entry name" value="Ser/Thr_kinase_AS"/>
</dbReference>
<evidence type="ECO:0000256" key="5">
    <source>
        <dbReference type="PROSITE-ProRule" id="PRU10141"/>
    </source>
</evidence>
<keyword evidence="7" id="KW-1133">Transmembrane helix</keyword>
<dbReference type="InterPro" id="IPR017441">
    <property type="entry name" value="Protein_kinase_ATP_BS"/>
</dbReference>
<evidence type="ECO:0000256" key="1">
    <source>
        <dbReference type="ARBA" id="ARBA00022679"/>
    </source>
</evidence>
<feature type="transmembrane region" description="Helical" evidence="7">
    <location>
        <begin position="568"/>
        <end position="589"/>
    </location>
</feature>
<accession>A0ABT9RBM9</accession>
<evidence type="ECO:0000256" key="4">
    <source>
        <dbReference type="ARBA" id="ARBA00022840"/>
    </source>
</evidence>
<dbReference type="PROSITE" id="PS00108">
    <property type="entry name" value="PROTEIN_KINASE_ST"/>
    <property type="match status" value="1"/>
</dbReference>
<keyword evidence="7" id="KW-0812">Transmembrane</keyword>
<feature type="region of interest" description="Disordered" evidence="6">
    <location>
        <begin position="268"/>
        <end position="415"/>
    </location>
</feature>
<feature type="binding site" evidence="5">
    <location>
        <position position="38"/>
    </location>
    <ligand>
        <name>ATP</name>
        <dbReference type="ChEBI" id="CHEBI:30616"/>
    </ligand>
</feature>
<dbReference type="Gene3D" id="1.10.510.10">
    <property type="entry name" value="Transferase(Phosphotransferase) domain 1"/>
    <property type="match status" value="1"/>
</dbReference>
<dbReference type="InterPro" id="IPR000719">
    <property type="entry name" value="Prot_kinase_dom"/>
</dbReference>
<dbReference type="PROSITE" id="PS00107">
    <property type="entry name" value="PROTEIN_KINASE_ATP"/>
    <property type="match status" value="1"/>
</dbReference>
<dbReference type="SMART" id="SM00220">
    <property type="entry name" value="S_TKc"/>
    <property type="match status" value="1"/>
</dbReference>
<reference evidence="9 10" key="1">
    <citation type="submission" date="2023-07" db="EMBL/GenBank/DDBJ databases">
        <title>Sequencing the genomes of 1000 actinobacteria strains.</title>
        <authorList>
            <person name="Klenk H.-P."/>
        </authorList>
    </citation>
    <scope>NUCLEOTIDE SEQUENCE [LARGE SCALE GENOMIC DNA]</scope>
    <source>
        <strain evidence="9 10">DSM 44109</strain>
    </source>
</reference>
<evidence type="ECO:0000259" key="8">
    <source>
        <dbReference type="PROSITE" id="PS50011"/>
    </source>
</evidence>
<organism evidence="9 10">
    <name type="scientific">Streptosporangium brasiliense</name>
    <dbReference type="NCBI Taxonomy" id="47480"/>
    <lineage>
        <taxon>Bacteria</taxon>
        <taxon>Bacillati</taxon>
        <taxon>Actinomycetota</taxon>
        <taxon>Actinomycetes</taxon>
        <taxon>Streptosporangiales</taxon>
        <taxon>Streptosporangiaceae</taxon>
        <taxon>Streptosporangium</taxon>
    </lineage>
</organism>
<keyword evidence="10" id="KW-1185">Reference proteome</keyword>
<dbReference type="Gene3D" id="3.30.200.20">
    <property type="entry name" value="Phosphorylase Kinase, domain 1"/>
    <property type="match status" value="1"/>
</dbReference>
<evidence type="ECO:0000313" key="9">
    <source>
        <dbReference type="EMBL" id="MDP9866179.1"/>
    </source>
</evidence>
<dbReference type="PANTHER" id="PTHR43289">
    <property type="entry name" value="MITOGEN-ACTIVATED PROTEIN KINASE KINASE KINASE 20-RELATED"/>
    <property type="match status" value="1"/>
</dbReference>
<protein>
    <recommendedName>
        <fullName evidence="8">Protein kinase domain-containing protein</fullName>
    </recommendedName>
</protein>
<feature type="compositionally biased region" description="Low complexity" evidence="6">
    <location>
        <begin position="268"/>
        <end position="285"/>
    </location>
</feature>
<name>A0ABT9RBM9_9ACTN</name>
<feature type="compositionally biased region" description="Basic and acidic residues" evidence="6">
    <location>
        <begin position="288"/>
        <end position="305"/>
    </location>
</feature>
<proteinExistence type="predicted"/>
<evidence type="ECO:0000313" key="10">
    <source>
        <dbReference type="Proteomes" id="UP001230426"/>
    </source>
</evidence>
<comment type="caution">
    <text evidence="9">The sequence shown here is derived from an EMBL/GenBank/DDBJ whole genome shotgun (WGS) entry which is preliminary data.</text>
</comment>
<feature type="transmembrane region" description="Helical" evidence="7">
    <location>
        <begin position="529"/>
        <end position="547"/>
    </location>
</feature>
<evidence type="ECO:0000256" key="3">
    <source>
        <dbReference type="ARBA" id="ARBA00022777"/>
    </source>
</evidence>
<dbReference type="SUPFAM" id="SSF56112">
    <property type="entry name" value="Protein kinase-like (PK-like)"/>
    <property type="match status" value="1"/>
</dbReference>
<evidence type="ECO:0000256" key="6">
    <source>
        <dbReference type="SAM" id="MobiDB-lite"/>
    </source>
</evidence>